<dbReference type="AlphaFoldDB" id="A0A1B0BTG1"/>
<keyword evidence="2" id="KW-1185">Reference proteome</keyword>
<dbReference type="Gene3D" id="3.90.550.10">
    <property type="entry name" value="Spore Coat Polysaccharide Biosynthesis Protein SpsA, Chain A"/>
    <property type="match status" value="1"/>
</dbReference>
<accession>A0A1B0BTG1</accession>
<evidence type="ECO:0000313" key="2">
    <source>
        <dbReference type="Proteomes" id="UP000092460"/>
    </source>
</evidence>
<name>A0A1B0BTG1_9MUSC</name>
<proteinExistence type="predicted"/>
<dbReference type="EnsemblMetazoa" id="GPPI039962-RA">
    <property type="protein sequence ID" value="GPPI039962-PA"/>
    <property type="gene ID" value="GPPI039962"/>
</dbReference>
<protein>
    <submittedName>
        <fullName evidence="1">Uncharacterized protein</fullName>
    </submittedName>
</protein>
<dbReference type="EMBL" id="JXJN01020134">
    <property type="status" value="NOT_ANNOTATED_CDS"/>
    <property type="molecule type" value="Genomic_DNA"/>
</dbReference>
<dbReference type="InterPro" id="IPR029044">
    <property type="entry name" value="Nucleotide-diphossugar_trans"/>
</dbReference>
<reference evidence="2" key="1">
    <citation type="submission" date="2015-01" db="EMBL/GenBank/DDBJ databases">
        <authorList>
            <person name="Aksoy S."/>
            <person name="Warren W."/>
            <person name="Wilson R.K."/>
        </authorList>
    </citation>
    <scope>NUCLEOTIDE SEQUENCE [LARGE SCALE GENOMIC DNA]</scope>
    <source>
        <strain evidence="2">IAEA</strain>
    </source>
</reference>
<organism evidence="1 2">
    <name type="scientific">Glossina palpalis gambiensis</name>
    <dbReference type="NCBI Taxonomy" id="67801"/>
    <lineage>
        <taxon>Eukaryota</taxon>
        <taxon>Metazoa</taxon>
        <taxon>Ecdysozoa</taxon>
        <taxon>Arthropoda</taxon>
        <taxon>Hexapoda</taxon>
        <taxon>Insecta</taxon>
        <taxon>Pterygota</taxon>
        <taxon>Neoptera</taxon>
        <taxon>Endopterygota</taxon>
        <taxon>Diptera</taxon>
        <taxon>Brachycera</taxon>
        <taxon>Muscomorpha</taxon>
        <taxon>Hippoboscoidea</taxon>
        <taxon>Glossinidae</taxon>
        <taxon>Glossina</taxon>
    </lineage>
</organism>
<dbReference type="Proteomes" id="UP000092460">
    <property type="component" value="Unassembled WGS sequence"/>
</dbReference>
<evidence type="ECO:0000313" key="1">
    <source>
        <dbReference type="EnsemblMetazoa" id="GPPI039962-PA"/>
    </source>
</evidence>
<reference evidence="1" key="2">
    <citation type="submission" date="2020-05" db="UniProtKB">
        <authorList>
            <consortium name="EnsemblMetazoa"/>
        </authorList>
    </citation>
    <scope>IDENTIFICATION</scope>
    <source>
        <strain evidence="1">IAEA</strain>
    </source>
</reference>
<dbReference type="VEuPathDB" id="VectorBase:GPPI039962"/>
<sequence>MELLQFCLYTCNIEKRRREIIWHFYSESPWVTPDCVVTFRFISPIPNSLSLPMYIGVLEIKKACKIFKIDGRPSFTVAIPPVEGSKSLQTKKLNSTNCRNLNIRPNSASRQLSQLESTNYYHLSLDERHSILRTGFNSLFLDSLPLHRSLPDLRHSTDDFNDTAFDIENYVANPLMRKAKFLPLKNRYGMNKALSEGQVKVLVFLDAHIKANEDWLPPSL</sequence>
<dbReference type="STRING" id="67801.A0A1B0BTG1"/>